<accession>A0AAW9CYZ1</accession>
<feature type="region of interest" description="Disordered" evidence="1">
    <location>
        <begin position="41"/>
        <end position="174"/>
    </location>
</feature>
<gene>
    <name evidence="2" type="ORF">C7S16_2364</name>
</gene>
<sequence>MRPAPANVQTHAGMLHRSAWTARRKWTRARWGSFARRVLARGGPRGLTAKPGASDVVPGGRRKSAARRARDSRSSTANREPRTANREPRTANREPRAAYRKGHAAIKCQPPDADDAPNMPNAKRQTPNAKRQTPNAKRQTPNAKRQTALATERRRSGRASPPPRRWSRGVNSRG</sequence>
<dbReference type="Proteomes" id="UP001272137">
    <property type="component" value="Unassembled WGS sequence"/>
</dbReference>
<organism evidence="2 3">
    <name type="scientific">Burkholderia thailandensis</name>
    <dbReference type="NCBI Taxonomy" id="57975"/>
    <lineage>
        <taxon>Bacteria</taxon>
        <taxon>Pseudomonadati</taxon>
        <taxon>Pseudomonadota</taxon>
        <taxon>Betaproteobacteria</taxon>
        <taxon>Burkholderiales</taxon>
        <taxon>Burkholderiaceae</taxon>
        <taxon>Burkholderia</taxon>
        <taxon>pseudomallei group</taxon>
    </lineage>
</organism>
<feature type="compositionally biased region" description="Basic and acidic residues" evidence="1">
    <location>
        <begin position="68"/>
        <end position="97"/>
    </location>
</feature>
<proteinExistence type="predicted"/>
<evidence type="ECO:0000313" key="3">
    <source>
        <dbReference type="Proteomes" id="UP001272137"/>
    </source>
</evidence>
<evidence type="ECO:0000313" key="2">
    <source>
        <dbReference type="EMBL" id="MDW9255840.1"/>
    </source>
</evidence>
<dbReference type="AlphaFoldDB" id="A0AAW9CYZ1"/>
<protein>
    <submittedName>
        <fullName evidence="2">Uncharacterized protein</fullName>
    </submittedName>
</protein>
<reference evidence="2" key="1">
    <citation type="submission" date="2018-08" db="EMBL/GenBank/DDBJ databases">
        <title>Identification of Burkholderia cepacia strains that express a Burkholderia pseudomallei-like capsular polysaccharide.</title>
        <authorList>
            <person name="Burtnick M.N."/>
            <person name="Vongsouvath M."/>
            <person name="Newton P."/>
            <person name="Wuthiekanun V."/>
            <person name="Limmathurotsakul D."/>
            <person name="Brett P.J."/>
            <person name="Chantratita N."/>
            <person name="Dance D.A."/>
        </authorList>
    </citation>
    <scope>NUCLEOTIDE SEQUENCE</scope>
    <source>
        <strain evidence="2">SBXCC001</strain>
    </source>
</reference>
<evidence type="ECO:0000256" key="1">
    <source>
        <dbReference type="SAM" id="MobiDB-lite"/>
    </source>
</evidence>
<dbReference type="EMBL" id="QXCT01000002">
    <property type="protein sequence ID" value="MDW9255840.1"/>
    <property type="molecule type" value="Genomic_DNA"/>
</dbReference>
<feature type="compositionally biased region" description="Polar residues" evidence="1">
    <location>
        <begin position="123"/>
        <end position="149"/>
    </location>
</feature>
<name>A0AAW9CYZ1_BURTH</name>
<comment type="caution">
    <text evidence="2">The sequence shown here is derived from an EMBL/GenBank/DDBJ whole genome shotgun (WGS) entry which is preliminary data.</text>
</comment>